<reference evidence="3 4" key="1">
    <citation type="submission" date="2019-07" db="EMBL/GenBank/DDBJ databases">
        <title>Genomics analysis of Aphanomyces spp. identifies a new class of oomycete effector associated with host adaptation.</title>
        <authorList>
            <person name="Gaulin E."/>
        </authorList>
    </citation>
    <scope>NUCLEOTIDE SEQUENCE [LARGE SCALE GENOMIC DNA]</scope>
    <source>
        <strain evidence="3 4">ATCC 201684</strain>
    </source>
</reference>
<evidence type="ECO:0000256" key="2">
    <source>
        <dbReference type="SAM" id="MobiDB-lite"/>
    </source>
</evidence>
<evidence type="ECO:0000256" key="1">
    <source>
        <dbReference type="SAM" id="Coils"/>
    </source>
</evidence>
<dbReference type="Proteomes" id="UP000481153">
    <property type="component" value="Unassembled WGS sequence"/>
</dbReference>
<gene>
    <name evidence="3" type="ORF">Ae201684_002742</name>
</gene>
<name>A0A6G0XPC6_9STRA</name>
<dbReference type="VEuPathDB" id="FungiDB:AeMF1_016015"/>
<accession>A0A6G0XPC6</accession>
<dbReference type="EMBL" id="VJMJ01000029">
    <property type="protein sequence ID" value="KAF0742341.1"/>
    <property type="molecule type" value="Genomic_DNA"/>
</dbReference>
<feature type="coiled-coil region" evidence="1">
    <location>
        <begin position="104"/>
        <end position="169"/>
    </location>
</feature>
<comment type="caution">
    <text evidence="3">The sequence shown here is derived from an EMBL/GenBank/DDBJ whole genome shotgun (WGS) entry which is preliminary data.</text>
</comment>
<keyword evidence="4" id="KW-1185">Reference proteome</keyword>
<keyword evidence="1" id="KW-0175">Coiled coil</keyword>
<dbReference type="AlphaFoldDB" id="A0A6G0XPC6"/>
<sequence length="182" mass="20836">MTEPRFILDQESFVRPPSPTHAHHSPTAPKEELLSPRSTFAKLQVQWSEDKTTNATTPPLTALAALNADEKDAIIVYLIQKVKDQKAMQDAAIKFGEEMAAQLVLEQHERNAAYEAKISNLEKELHKTIHEHPEVDRLSALVLDLKVQLDKERQNVQSAIKKCRRSREREKQLKMAIDPLWE</sequence>
<proteinExistence type="predicted"/>
<feature type="region of interest" description="Disordered" evidence="2">
    <location>
        <begin position="1"/>
        <end position="35"/>
    </location>
</feature>
<protein>
    <submittedName>
        <fullName evidence="3">Uncharacterized protein</fullName>
    </submittedName>
</protein>
<organism evidence="3 4">
    <name type="scientific">Aphanomyces euteiches</name>
    <dbReference type="NCBI Taxonomy" id="100861"/>
    <lineage>
        <taxon>Eukaryota</taxon>
        <taxon>Sar</taxon>
        <taxon>Stramenopiles</taxon>
        <taxon>Oomycota</taxon>
        <taxon>Saprolegniomycetes</taxon>
        <taxon>Saprolegniales</taxon>
        <taxon>Verrucalvaceae</taxon>
        <taxon>Aphanomyces</taxon>
    </lineage>
</organism>
<evidence type="ECO:0000313" key="3">
    <source>
        <dbReference type="EMBL" id="KAF0742341.1"/>
    </source>
</evidence>
<evidence type="ECO:0000313" key="4">
    <source>
        <dbReference type="Proteomes" id="UP000481153"/>
    </source>
</evidence>